<dbReference type="InterPro" id="IPR056913">
    <property type="entry name" value="TRAPPC10/Trs130_N"/>
</dbReference>
<dbReference type="GO" id="GO:0034498">
    <property type="term" value="P:early endosome to Golgi transport"/>
    <property type="evidence" value="ECO:0007669"/>
    <property type="project" value="TreeGrafter"/>
</dbReference>
<protein>
    <submittedName>
        <fullName evidence="2">Trafficking protein particle complex subunit 10</fullName>
    </submittedName>
</protein>
<dbReference type="OrthoDB" id="10564754at2759"/>
<dbReference type="EMBL" id="JWZT01002000">
    <property type="protein sequence ID" value="KII70663.1"/>
    <property type="molecule type" value="Genomic_DNA"/>
</dbReference>
<dbReference type="PANTHER" id="PTHR13251">
    <property type="entry name" value="EPILEPSY HOLOPROSENCEPHALY CANDIDATE 1/TMEM1"/>
    <property type="match status" value="1"/>
</dbReference>
<accession>A0A0C2JMS7</accession>
<dbReference type="GO" id="GO:0006891">
    <property type="term" value="P:intra-Golgi vesicle-mediated transport"/>
    <property type="evidence" value="ECO:0007669"/>
    <property type="project" value="TreeGrafter"/>
</dbReference>
<dbReference type="InterPro" id="IPR045126">
    <property type="entry name" value="TRAPPC10/Trs130"/>
</dbReference>
<dbReference type="GO" id="GO:0005829">
    <property type="term" value="C:cytosol"/>
    <property type="evidence" value="ECO:0007669"/>
    <property type="project" value="GOC"/>
</dbReference>
<name>A0A0C2JMS7_THEKT</name>
<dbReference type="GO" id="GO:1990071">
    <property type="term" value="C:TRAPPII protein complex"/>
    <property type="evidence" value="ECO:0007669"/>
    <property type="project" value="InterPro"/>
</dbReference>
<evidence type="ECO:0000313" key="2">
    <source>
        <dbReference type="EMBL" id="KII70663.1"/>
    </source>
</evidence>
<evidence type="ECO:0000313" key="3">
    <source>
        <dbReference type="Proteomes" id="UP000031668"/>
    </source>
</evidence>
<feature type="domain" description="TRAPPC10/Trs130 N-terminal" evidence="1">
    <location>
        <begin position="31"/>
        <end position="203"/>
    </location>
</feature>
<gene>
    <name evidence="2" type="ORF">RF11_16507</name>
</gene>
<proteinExistence type="predicted"/>
<dbReference type="AlphaFoldDB" id="A0A0C2JMS7"/>
<dbReference type="Proteomes" id="UP000031668">
    <property type="component" value="Unassembled WGS sequence"/>
</dbReference>
<sequence length="917" mass="105476">MDKYRNFFWSDLFETLFPAPECFTDGCFVSFVHIFVSCCKNGDDYDDYERHKISKWLGFLKSIDDSPHYVIVHFASSDTTISVKNIFSRSIFERFQRDFCKSSNGACIKVANPAKKSKCFNELCEQLLTKHKINILNFISRNEANFLLYWGSVKSLSDWSIAHYFSNSYKLFVVYTQLEFVDDICELYSRIHSNLFNYIRMSTPLTLPRSLQAVFEDTRDLLIKIELDPDAYFQMSPEMAVPLNPSDSPFLKGTEDPKTLFSLMFQTIGANLYCSLWHKSYSNLFVELCEFSLEFRPFLKHINSKISDYMVNHFTLEICRWILKNLQEIINATQISNHYKNFETKPFFVSGLCQFLAILCQTLKCCLLTHSSTNLVSISQNKSLSIPDTQIDETLVRVPLRISVTKKSRHRGTLSMSKSGTTDDFDSTMYESQPDLSSCSMAPSNLHTFPYLKSKVCIQRILDFVRKLPFLKKNHQSTITFVTSSVSVFYNTSILLHQSHFSGLSTIFLFETARLCSLDNNNRKATHLYSCIMKNPGIYTWPNLWQSVLARQLESIIGLRIFSRTDLIPNILSKPQLTSNNVLDTLKNHVVDSSTYYHVVSVLLYLSTCTNNVTVPLDVCKVFFEYFLSFMGWKYPVCFHTGSIMSQIQIQPFLPHKLNSVTQNVASAKVVTNLPEPLKFTSIKLYFKSLRMSSLCKFDPKLSESQETGSEIYLVFEDNNITLHPGLNLIHLKNRECFVSHFVSDKIEFCVHNFTLYYHFQSGEKSHLRTHFSPPVFSLNKPFDIVPGFNHKIDLSVRNHFSGLEPAENLNMFVITDSDVTVEGSNTGNPPEMFVFEAKPMPIIPTINNENEREVNSSLETSAYELAFHNIPNEATFGLQLQYYMSFDYKTQFQSTTSDLPKSKYVSTLSIFLNVVS</sequence>
<keyword evidence="3" id="KW-1185">Reference proteome</keyword>
<reference evidence="2 3" key="1">
    <citation type="journal article" date="2014" name="Genome Biol. Evol.">
        <title>The genome of the myxosporean Thelohanellus kitauei shows adaptations to nutrient acquisition within its fish host.</title>
        <authorList>
            <person name="Yang Y."/>
            <person name="Xiong J."/>
            <person name="Zhou Z."/>
            <person name="Huo F."/>
            <person name="Miao W."/>
            <person name="Ran C."/>
            <person name="Liu Y."/>
            <person name="Zhang J."/>
            <person name="Feng J."/>
            <person name="Wang M."/>
            <person name="Wang M."/>
            <person name="Wang L."/>
            <person name="Yao B."/>
        </authorList>
    </citation>
    <scope>NUCLEOTIDE SEQUENCE [LARGE SCALE GENOMIC DNA]</scope>
    <source>
        <strain evidence="2">Wuqing</strain>
    </source>
</reference>
<dbReference type="PANTHER" id="PTHR13251:SF3">
    <property type="entry name" value="TRAFFICKING PROTEIN PARTICLE COMPLEX SUBUNIT 10"/>
    <property type="match status" value="1"/>
</dbReference>
<dbReference type="Pfam" id="PF23036">
    <property type="entry name" value="TRAPPC10_1st"/>
    <property type="match status" value="1"/>
</dbReference>
<organism evidence="2 3">
    <name type="scientific">Thelohanellus kitauei</name>
    <name type="common">Myxosporean</name>
    <dbReference type="NCBI Taxonomy" id="669202"/>
    <lineage>
        <taxon>Eukaryota</taxon>
        <taxon>Metazoa</taxon>
        <taxon>Cnidaria</taxon>
        <taxon>Myxozoa</taxon>
        <taxon>Myxosporea</taxon>
        <taxon>Bivalvulida</taxon>
        <taxon>Platysporina</taxon>
        <taxon>Myxobolidae</taxon>
        <taxon>Thelohanellus</taxon>
    </lineage>
</organism>
<comment type="caution">
    <text evidence="2">The sequence shown here is derived from an EMBL/GenBank/DDBJ whole genome shotgun (WGS) entry which is preliminary data.</text>
</comment>
<evidence type="ECO:0000259" key="1">
    <source>
        <dbReference type="Pfam" id="PF23036"/>
    </source>
</evidence>